<reference evidence="1 2" key="1">
    <citation type="submission" date="2014-07" db="EMBL/GenBank/DDBJ databases">
        <title>Draft genome of Clostridium sulfidigenes 113A isolated from sediments associated with methane hydrate from Krishna Godavari basin.</title>
        <authorList>
            <person name="Honkalas V.S."/>
            <person name="Dabir A.P."/>
            <person name="Arora P."/>
            <person name="Dhakephalkar P.K."/>
        </authorList>
    </citation>
    <scope>NUCLEOTIDE SEQUENCE [LARGE SCALE GENOMIC DNA]</scope>
    <source>
        <strain evidence="1 2">113A</strain>
    </source>
</reference>
<name>A0A084JEE1_9CLOT</name>
<dbReference type="STRING" id="318464.IO99_05770"/>
<proteinExistence type="predicted"/>
<organism evidence="1 2">
    <name type="scientific">Clostridium sulfidigenes</name>
    <dbReference type="NCBI Taxonomy" id="318464"/>
    <lineage>
        <taxon>Bacteria</taxon>
        <taxon>Bacillati</taxon>
        <taxon>Bacillota</taxon>
        <taxon>Clostridia</taxon>
        <taxon>Eubacteriales</taxon>
        <taxon>Clostridiaceae</taxon>
        <taxon>Clostridium</taxon>
    </lineage>
</organism>
<keyword evidence="2" id="KW-1185">Reference proteome</keyword>
<dbReference type="RefSeq" id="WP_035131210.1">
    <property type="nucleotide sequence ID" value="NZ_JPMD01000013.1"/>
</dbReference>
<dbReference type="Proteomes" id="UP000028542">
    <property type="component" value="Unassembled WGS sequence"/>
</dbReference>
<evidence type="ECO:0000313" key="2">
    <source>
        <dbReference type="Proteomes" id="UP000028542"/>
    </source>
</evidence>
<comment type="caution">
    <text evidence="1">The sequence shown here is derived from an EMBL/GenBank/DDBJ whole genome shotgun (WGS) entry which is preliminary data.</text>
</comment>
<gene>
    <name evidence="1" type="ORF">IO99_05770</name>
</gene>
<accession>A0A084JEE1</accession>
<sequence length="81" mass="9215">MLELLLNDVVIDEKNSSNKDVGMEVFIHVTLDGIGAVGRVDLCYNGQVISYGNYDDRSFRLLGIASRVFYYFKEEKYVKGI</sequence>
<dbReference type="AlphaFoldDB" id="A0A084JEE1"/>
<evidence type="ECO:0000313" key="1">
    <source>
        <dbReference type="EMBL" id="KEZ87325.1"/>
    </source>
</evidence>
<protein>
    <submittedName>
        <fullName evidence="1">Uncharacterized protein</fullName>
    </submittedName>
</protein>
<dbReference type="EMBL" id="JPMD01000013">
    <property type="protein sequence ID" value="KEZ87325.1"/>
    <property type="molecule type" value="Genomic_DNA"/>
</dbReference>